<sequence>MKKILILVMLVLSCVDSNAQNFKGLDVSPMDALSYPMSYKTSDKVVKIIYSRPQLKGRTVESLAKNGEVWRMGANEATEIRFYKDVVFGGKKVEAGTYSLFAIPGEKEWTIILNNDIDVWGAYSYNEEKDVVRVQAEVSKNEESIEPFTMVFDHKMNLYLAWGNEIITIPMSEQ</sequence>
<dbReference type="KEGG" id="wfu:AXE80_00850"/>
<reference evidence="2 3" key="1">
    <citation type="submission" date="2016-02" db="EMBL/GenBank/DDBJ databases">
        <authorList>
            <person name="Wen L."/>
            <person name="He K."/>
            <person name="Yang H."/>
        </authorList>
    </citation>
    <scope>NUCLEOTIDE SEQUENCE [LARGE SCALE GENOMIC DNA]</scope>
    <source>
        <strain evidence="2 3">CZ1127</strain>
    </source>
</reference>
<dbReference type="STRING" id="1790137.AXE80_00850"/>
<evidence type="ECO:0000313" key="3">
    <source>
        <dbReference type="Proteomes" id="UP000092967"/>
    </source>
</evidence>
<proteinExistence type="predicted"/>
<keyword evidence="3" id="KW-1185">Reference proteome</keyword>
<evidence type="ECO:0000256" key="1">
    <source>
        <dbReference type="SAM" id="SignalP"/>
    </source>
</evidence>
<gene>
    <name evidence="2" type="ORF">AXE80_00850</name>
</gene>
<organism evidence="2 3">
    <name type="scientific">Wenyingzhuangia fucanilytica</name>
    <dbReference type="NCBI Taxonomy" id="1790137"/>
    <lineage>
        <taxon>Bacteria</taxon>
        <taxon>Pseudomonadati</taxon>
        <taxon>Bacteroidota</taxon>
        <taxon>Flavobacteriia</taxon>
        <taxon>Flavobacteriales</taxon>
        <taxon>Flavobacteriaceae</taxon>
        <taxon>Wenyingzhuangia</taxon>
    </lineage>
</organism>
<protein>
    <submittedName>
        <fullName evidence="2">Asparagine synthetase B</fullName>
    </submittedName>
</protein>
<dbReference type="EMBL" id="CP014224">
    <property type="protein sequence ID" value="ANW94928.1"/>
    <property type="molecule type" value="Genomic_DNA"/>
</dbReference>
<keyword evidence="1" id="KW-0732">Signal</keyword>
<dbReference type="RefSeq" id="WP_068824033.1">
    <property type="nucleotide sequence ID" value="NZ_CP014224.1"/>
</dbReference>
<dbReference type="OrthoDB" id="187854at2"/>
<feature type="signal peptide" evidence="1">
    <location>
        <begin position="1"/>
        <end position="19"/>
    </location>
</feature>
<dbReference type="InterPro" id="IPR021314">
    <property type="entry name" value="DUF2911"/>
</dbReference>
<dbReference type="Pfam" id="PF11138">
    <property type="entry name" value="DUF2911"/>
    <property type="match status" value="1"/>
</dbReference>
<accession>A0A1B1Y2E9</accession>
<dbReference type="Proteomes" id="UP000092967">
    <property type="component" value="Chromosome"/>
</dbReference>
<dbReference type="AlphaFoldDB" id="A0A1B1Y2E9"/>
<evidence type="ECO:0000313" key="2">
    <source>
        <dbReference type="EMBL" id="ANW94928.1"/>
    </source>
</evidence>
<feature type="chain" id="PRO_5008532499" evidence="1">
    <location>
        <begin position="20"/>
        <end position="174"/>
    </location>
</feature>
<name>A0A1B1Y2E9_9FLAO</name>